<feature type="region of interest" description="Disordered" evidence="1">
    <location>
        <begin position="29"/>
        <end position="57"/>
    </location>
</feature>
<dbReference type="EMBL" id="BGPR01024761">
    <property type="protein sequence ID" value="GBN93081.1"/>
    <property type="molecule type" value="Genomic_DNA"/>
</dbReference>
<feature type="non-terminal residue" evidence="2">
    <location>
        <position position="57"/>
    </location>
</feature>
<name>A0A4Y2SYN3_ARAVE</name>
<reference evidence="2 3" key="1">
    <citation type="journal article" date="2019" name="Sci. Rep.">
        <title>Orb-weaving spider Araneus ventricosus genome elucidates the spidroin gene catalogue.</title>
        <authorList>
            <person name="Kono N."/>
            <person name="Nakamura H."/>
            <person name="Ohtoshi R."/>
            <person name="Moran D.A.P."/>
            <person name="Shinohara A."/>
            <person name="Yoshida Y."/>
            <person name="Fujiwara M."/>
            <person name="Mori M."/>
            <person name="Tomita M."/>
            <person name="Arakawa K."/>
        </authorList>
    </citation>
    <scope>NUCLEOTIDE SEQUENCE [LARGE SCALE GENOMIC DNA]</scope>
</reference>
<proteinExistence type="predicted"/>
<evidence type="ECO:0000313" key="2">
    <source>
        <dbReference type="EMBL" id="GBN93081.1"/>
    </source>
</evidence>
<evidence type="ECO:0000256" key="1">
    <source>
        <dbReference type="SAM" id="MobiDB-lite"/>
    </source>
</evidence>
<comment type="caution">
    <text evidence="2">The sequence shown here is derived from an EMBL/GenBank/DDBJ whole genome shotgun (WGS) entry which is preliminary data.</text>
</comment>
<keyword evidence="3" id="KW-1185">Reference proteome</keyword>
<feature type="compositionally biased region" description="Basic and acidic residues" evidence="1">
    <location>
        <begin position="29"/>
        <end position="38"/>
    </location>
</feature>
<sequence>MERLGKLIAEIATNYESINKENKEIADGELVSDHRSSSEEELDNESDISKSTDYLEG</sequence>
<organism evidence="2 3">
    <name type="scientific">Araneus ventricosus</name>
    <name type="common">Orbweaver spider</name>
    <name type="synonym">Epeira ventricosa</name>
    <dbReference type="NCBI Taxonomy" id="182803"/>
    <lineage>
        <taxon>Eukaryota</taxon>
        <taxon>Metazoa</taxon>
        <taxon>Ecdysozoa</taxon>
        <taxon>Arthropoda</taxon>
        <taxon>Chelicerata</taxon>
        <taxon>Arachnida</taxon>
        <taxon>Araneae</taxon>
        <taxon>Araneomorphae</taxon>
        <taxon>Entelegynae</taxon>
        <taxon>Araneoidea</taxon>
        <taxon>Araneidae</taxon>
        <taxon>Araneus</taxon>
    </lineage>
</organism>
<accession>A0A4Y2SYN3</accession>
<evidence type="ECO:0000313" key="3">
    <source>
        <dbReference type="Proteomes" id="UP000499080"/>
    </source>
</evidence>
<gene>
    <name evidence="2" type="ORF">AVEN_39659_1</name>
</gene>
<protein>
    <submittedName>
        <fullName evidence="2">Uncharacterized protein</fullName>
    </submittedName>
</protein>
<dbReference type="AlphaFoldDB" id="A0A4Y2SYN3"/>
<dbReference type="Proteomes" id="UP000499080">
    <property type="component" value="Unassembled WGS sequence"/>
</dbReference>